<evidence type="ECO:0000313" key="14">
    <source>
        <dbReference type="EMBL" id="GIG12275.1"/>
    </source>
</evidence>
<feature type="transmembrane region" description="Helical" evidence="12">
    <location>
        <begin position="624"/>
        <end position="642"/>
    </location>
</feature>
<comment type="caution">
    <text evidence="14">The sequence shown here is derived from an EMBL/GenBank/DDBJ whole genome shotgun (WGS) entry which is preliminary data.</text>
</comment>
<evidence type="ECO:0000256" key="9">
    <source>
        <dbReference type="ARBA" id="ARBA00023049"/>
    </source>
</evidence>
<keyword evidence="15" id="KW-1185">Reference proteome</keyword>
<evidence type="ECO:0000256" key="1">
    <source>
        <dbReference type="ARBA" id="ARBA00001947"/>
    </source>
</evidence>
<feature type="domain" description="Peptidase M48" evidence="13">
    <location>
        <begin position="139"/>
        <end position="340"/>
    </location>
</feature>
<dbReference type="AlphaFoldDB" id="A0A8J3L4J1"/>
<dbReference type="InterPro" id="IPR050083">
    <property type="entry name" value="HtpX_protease"/>
</dbReference>
<gene>
    <name evidence="14" type="ORF">Cme02nite_06070</name>
</gene>
<dbReference type="RefSeq" id="WP_203670919.1">
    <property type="nucleotide sequence ID" value="NZ_BONJ01000001.1"/>
</dbReference>
<protein>
    <recommendedName>
        <fullName evidence="13">Peptidase M48 domain-containing protein</fullName>
    </recommendedName>
</protein>
<comment type="cofactor">
    <cofactor evidence="1">
        <name>Zn(2+)</name>
        <dbReference type="ChEBI" id="CHEBI:29105"/>
    </cofactor>
</comment>
<feature type="transmembrane region" description="Helical" evidence="12">
    <location>
        <begin position="352"/>
        <end position="372"/>
    </location>
</feature>
<dbReference type="InterPro" id="IPR001915">
    <property type="entry name" value="Peptidase_M48"/>
</dbReference>
<keyword evidence="5" id="KW-0479">Metal-binding</keyword>
<evidence type="ECO:0000256" key="8">
    <source>
        <dbReference type="ARBA" id="ARBA00022989"/>
    </source>
</evidence>
<dbReference type="EMBL" id="BONJ01000001">
    <property type="protein sequence ID" value="GIG12275.1"/>
    <property type="molecule type" value="Genomic_DNA"/>
</dbReference>
<keyword evidence="8 12" id="KW-1133">Transmembrane helix</keyword>
<dbReference type="GO" id="GO:0004222">
    <property type="term" value="F:metalloendopeptidase activity"/>
    <property type="evidence" value="ECO:0007669"/>
    <property type="project" value="InterPro"/>
</dbReference>
<feature type="transmembrane region" description="Helical" evidence="12">
    <location>
        <begin position="263"/>
        <end position="280"/>
    </location>
</feature>
<feature type="transmembrane region" description="Helical" evidence="12">
    <location>
        <begin position="567"/>
        <end position="589"/>
    </location>
</feature>
<feature type="transmembrane region" description="Helical" evidence="12">
    <location>
        <begin position="780"/>
        <end position="802"/>
    </location>
</feature>
<evidence type="ECO:0000256" key="11">
    <source>
        <dbReference type="SAM" id="MobiDB-lite"/>
    </source>
</evidence>
<evidence type="ECO:0000256" key="3">
    <source>
        <dbReference type="ARBA" id="ARBA00022670"/>
    </source>
</evidence>
<feature type="region of interest" description="Disordered" evidence="11">
    <location>
        <begin position="600"/>
        <end position="619"/>
    </location>
</feature>
<sequence length="1015" mass="106280">MSMTAAGPHRPVSAVVSGTTLRFVSLVMAIIGTGTFAFSVVYTRLPGNAGLSMMTYARCNELRRPGQLGLTLDPAAIEAAERDSLRASRCLEAMELAQTAWIMAGLALLLAVAFGLYLAAPWWTRRRAGLVPITADGFPRLHAALNELVTDSGLRRPPRFVLAPHAAVRGGLAFGRAGRYWVRVNAGLVPLRVTDPAAFRAVVLHELAHLRNRDVDIAYATMALWRAFVAVALLPMAVAIVQPRILTDPLSAPWVNPDYPRDLLNTGSRTVLFVLIVYLVRNSVLRTRELLADARAAEHGAADGLRAVMAAAAARRTSPSWLRRFGVHPAVAARLRAIDHPLTTLRPGFAEMFGAGMTTMLAAGSLTLVGGLGLPHDGTPAGRYIAWLLAPVVVGVLAMAAWRAEALSPRASVLPAALGFSLGCLLGDLASVLNLGGMWGVFGGPVGRGRMALAGSVEVGNLSLTAGLVGATAFTIGIVLVAAACAAGARAWPPGGYGRWAWLAGAAATVTPFAVWFGIWLELRPAPFLIGRFYHLTAADFTTLGERLWQGPGFALFSAVYPPLQLFAARPLVVPAFVVACLYPLAALLPRRVAVRPADAGAEPVNGPPAPEPGPPGRRGVRSAVLTGLAGAGAFVVLTLVLRAVLHQAAYDAPGIVSYHSYAQLALAIAVQAVVGGVLAARQRRGLMLGQVAALTCAAAVIVGEQGASVLGRCVPPLRLREGTCNAGIDLAYADFLLDAVVVQGVLGALAVGVLVLLLKRAAAVFPGLVPARPRVRSAILTATTAVLVAVGVAAGSTLTAMTDTPAAVAVPAPTRSGAAVARVLTQAEVQRVADAARPVLPRHWRTLPESTSSGTAVLDDPEHCTALVDEEYLTGRDGPEPVVAHGRWTDGDKITTSSIKVTVRSYPQPVPSAMFTAAENAQQACRRFTYTTGEGMQLHYTVSAVSPPALGDQAWRVDLAMTAESSGMSFQGALVIVLIRIGHTLVQVTYDAFSEPVDEELLRKVLDSAAGAVP</sequence>
<organism evidence="14 15">
    <name type="scientific">Catellatospora methionotrophica</name>
    <dbReference type="NCBI Taxonomy" id="121620"/>
    <lineage>
        <taxon>Bacteria</taxon>
        <taxon>Bacillati</taxon>
        <taxon>Actinomycetota</taxon>
        <taxon>Actinomycetes</taxon>
        <taxon>Micromonosporales</taxon>
        <taxon>Micromonosporaceae</taxon>
        <taxon>Catellatospora</taxon>
    </lineage>
</organism>
<keyword evidence="4 12" id="KW-0812">Transmembrane</keyword>
<keyword evidence="10 12" id="KW-0472">Membrane</keyword>
<dbReference type="GO" id="GO:0006508">
    <property type="term" value="P:proteolysis"/>
    <property type="evidence" value="ECO:0007669"/>
    <property type="project" value="UniProtKB-KW"/>
</dbReference>
<feature type="transmembrane region" description="Helical" evidence="12">
    <location>
        <begin position="500"/>
        <end position="521"/>
    </location>
</feature>
<evidence type="ECO:0000256" key="10">
    <source>
        <dbReference type="ARBA" id="ARBA00023136"/>
    </source>
</evidence>
<evidence type="ECO:0000256" key="4">
    <source>
        <dbReference type="ARBA" id="ARBA00022692"/>
    </source>
</evidence>
<dbReference type="PANTHER" id="PTHR43221">
    <property type="entry name" value="PROTEASE HTPX"/>
    <property type="match status" value="1"/>
</dbReference>
<feature type="transmembrane region" description="Helical" evidence="12">
    <location>
        <begin position="414"/>
        <end position="442"/>
    </location>
</feature>
<evidence type="ECO:0000256" key="5">
    <source>
        <dbReference type="ARBA" id="ARBA00022723"/>
    </source>
</evidence>
<dbReference type="Gene3D" id="3.30.2010.10">
    <property type="entry name" value="Metalloproteases ('zincins'), catalytic domain"/>
    <property type="match status" value="1"/>
</dbReference>
<evidence type="ECO:0000256" key="6">
    <source>
        <dbReference type="ARBA" id="ARBA00022801"/>
    </source>
</evidence>
<evidence type="ECO:0000256" key="12">
    <source>
        <dbReference type="SAM" id="Phobius"/>
    </source>
</evidence>
<dbReference type="GO" id="GO:0046872">
    <property type="term" value="F:metal ion binding"/>
    <property type="evidence" value="ECO:0007669"/>
    <property type="project" value="UniProtKB-KW"/>
</dbReference>
<proteinExistence type="predicted"/>
<dbReference type="PANTHER" id="PTHR43221:SF2">
    <property type="entry name" value="PROTEASE HTPX HOMOLOG"/>
    <property type="match status" value="1"/>
</dbReference>
<keyword evidence="3" id="KW-0645">Protease</keyword>
<keyword evidence="7" id="KW-0862">Zinc</keyword>
<feature type="transmembrane region" description="Helical" evidence="12">
    <location>
        <begin position="101"/>
        <end position="120"/>
    </location>
</feature>
<reference evidence="14" key="1">
    <citation type="submission" date="2021-01" db="EMBL/GenBank/DDBJ databases">
        <title>Whole genome shotgun sequence of Catellatospora methionotrophica NBRC 14553.</title>
        <authorList>
            <person name="Komaki H."/>
            <person name="Tamura T."/>
        </authorList>
    </citation>
    <scope>NUCLEOTIDE SEQUENCE</scope>
    <source>
        <strain evidence="14">NBRC 14553</strain>
    </source>
</reference>
<dbReference type="Pfam" id="PF01435">
    <property type="entry name" value="Peptidase_M48"/>
    <property type="match status" value="1"/>
</dbReference>
<keyword evidence="2" id="KW-1003">Cell membrane</keyword>
<feature type="transmembrane region" description="Helical" evidence="12">
    <location>
        <begin position="662"/>
        <end position="680"/>
    </location>
</feature>
<feature type="transmembrane region" description="Helical" evidence="12">
    <location>
        <begin position="223"/>
        <end position="243"/>
    </location>
</feature>
<evidence type="ECO:0000256" key="2">
    <source>
        <dbReference type="ARBA" id="ARBA00022475"/>
    </source>
</evidence>
<keyword evidence="6" id="KW-0378">Hydrolase</keyword>
<feature type="transmembrane region" description="Helical" evidence="12">
    <location>
        <begin position="692"/>
        <end position="711"/>
    </location>
</feature>
<name>A0A8J3L4J1_9ACTN</name>
<evidence type="ECO:0000313" key="15">
    <source>
        <dbReference type="Proteomes" id="UP000660339"/>
    </source>
</evidence>
<evidence type="ECO:0000259" key="13">
    <source>
        <dbReference type="Pfam" id="PF01435"/>
    </source>
</evidence>
<feature type="transmembrane region" description="Helical" evidence="12">
    <location>
        <begin position="462"/>
        <end position="488"/>
    </location>
</feature>
<feature type="transmembrane region" description="Helical" evidence="12">
    <location>
        <begin position="21"/>
        <end position="42"/>
    </location>
</feature>
<accession>A0A8J3L4J1</accession>
<feature type="transmembrane region" description="Helical" evidence="12">
    <location>
        <begin position="731"/>
        <end position="759"/>
    </location>
</feature>
<feature type="transmembrane region" description="Helical" evidence="12">
    <location>
        <begin position="384"/>
        <end position="402"/>
    </location>
</feature>
<keyword evidence="9" id="KW-0482">Metalloprotease</keyword>
<dbReference type="Proteomes" id="UP000660339">
    <property type="component" value="Unassembled WGS sequence"/>
</dbReference>
<evidence type="ECO:0000256" key="7">
    <source>
        <dbReference type="ARBA" id="ARBA00022833"/>
    </source>
</evidence>
<feature type="compositionally biased region" description="Pro residues" evidence="11">
    <location>
        <begin position="606"/>
        <end position="616"/>
    </location>
</feature>